<evidence type="ECO:0000256" key="11">
    <source>
        <dbReference type="ARBA" id="ARBA00023136"/>
    </source>
</evidence>
<evidence type="ECO:0000256" key="7">
    <source>
        <dbReference type="ARBA" id="ARBA00022729"/>
    </source>
</evidence>
<evidence type="ECO:0000256" key="3">
    <source>
        <dbReference type="ARBA" id="ARBA00022448"/>
    </source>
</evidence>
<dbReference type="Pfam" id="PF07715">
    <property type="entry name" value="Plug"/>
    <property type="match status" value="1"/>
</dbReference>
<dbReference type="PROSITE" id="PS01156">
    <property type="entry name" value="TONB_DEPENDENT_REC_2"/>
    <property type="match status" value="1"/>
</dbReference>
<keyword evidence="11 14" id="KW-0472">Membrane</keyword>
<sequence>MTRPVFGAALAVPCLLLTTMAGAQARDPSTSAVRGDATPASTIVVTGQRDPLKLDDWAQAGSRLGLSIRETPASVEILTQDELQMRGLRTAREAFNDVVGAIAGNVPGNPAVVTLRGFAGNTVSILQDGVRVSASTVVQRDTNIWHYDRVEVLKGPASVLYGEGALAGVINKVTRKPVAGERHVDMLVSAGSFGTVFAAGGVNLPVSPDLAVRADASYQRSDSLYDVDNNDSFSAGLTASALWRPGDRLSLLIAVEHFEDRYDATYQGLPLIPAAFALQPTDAVHSNSGLVADRALRRRNYNPLGAYSGSNETTLRTRLDWQVAGGWTLAIDLTGYTADRAFLLADNQVFRAPSAGFPNGSFIQSYQDFRHDHRFWNARGVIGHDGPVAGLRNRFSLGVEHNDTDFSSLRRQAPTSALPAVDVRRPAVVPPPTSPAIFTSGDVTFDSRLKQTSVFAEDALNLTNTWLLVGGVRWDHMALDRATIQNVGGAVDRNSPTFDPVSWRAGTTWDVVPGVTLYGQYTTAVSPVSSILLASVGNSRFRLTRGRAYEAGFKASGWSGRGSVTGAAYRIEQRDILTRDPSDPARSVQGGRQSSQGVELSAVVMPARGMRLAGGASYVEARYDALSELVGGVRVDRSGNRPVNVPATTLNASALYTTRGGVSLGGFVRHAGAFFTDTANTIRVAGHAVVDASLSLPVTAQATVSVRGRNLTDAFYGEYSGYPSTNVYIGAPRSFEVALAARF</sequence>
<evidence type="ECO:0000256" key="8">
    <source>
        <dbReference type="ARBA" id="ARBA00023004"/>
    </source>
</evidence>
<evidence type="ECO:0000259" key="17">
    <source>
        <dbReference type="Pfam" id="PF00593"/>
    </source>
</evidence>
<keyword evidence="4 14" id="KW-1134">Transmembrane beta strand</keyword>
<evidence type="ECO:0000256" key="12">
    <source>
        <dbReference type="ARBA" id="ARBA00023170"/>
    </source>
</evidence>
<comment type="similarity">
    <text evidence="2 14 16">Belongs to the TonB-dependent receptor family.</text>
</comment>
<gene>
    <name evidence="19" type="ORF">SAMN05216557_104249</name>
</gene>
<dbReference type="InterPro" id="IPR039426">
    <property type="entry name" value="TonB-dep_rcpt-like"/>
</dbReference>
<dbReference type="PANTHER" id="PTHR32552">
    <property type="entry name" value="FERRICHROME IRON RECEPTOR-RELATED"/>
    <property type="match status" value="1"/>
</dbReference>
<keyword evidence="3 14" id="KW-0813">Transport</keyword>
<protein>
    <submittedName>
        <fullName evidence="19">Iron complex outermembrane recepter protein</fullName>
    </submittedName>
</protein>
<dbReference type="InterPro" id="IPR010105">
    <property type="entry name" value="TonB_sidphr_rcpt"/>
</dbReference>
<keyword evidence="13 14" id="KW-0998">Cell outer membrane</keyword>
<dbReference type="GO" id="GO:0038023">
    <property type="term" value="F:signaling receptor activity"/>
    <property type="evidence" value="ECO:0007669"/>
    <property type="project" value="InterPro"/>
</dbReference>
<dbReference type="NCBIfam" id="TIGR01783">
    <property type="entry name" value="TonB-siderophor"/>
    <property type="match status" value="1"/>
</dbReference>
<keyword evidence="10 16" id="KW-0798">TonB box</keyword>
<evidence type="ECO:0000313" key="20">
    <source>
        <dbReference type="Proteomes" id="UP000323502"/>
    </source>
</evidence>
<evidence type="ECO:0000256" key="10">
    <source>
        <dbReference type="ARBA" id="ARBA00023077"/>
    </source>
</evidence>
<feature type="domain" description="TonB-dependent receptor plug" evidence="18">
    <location>
        <begin position="68"/>
        <end position="169"/>
    </location>
</feature>
<organism evidence="19 20">
    <name type="scientific">Sphingomonas carotinifaciens</name>
    <dbReference type="NCBI Taxonomy" id="1166323"/>
    <lineage>
        <taxon>Bacteria</taxon>
        <taxon>Pseudomonadati</taxon>
        <taxon>Pseudomonadota</taxon>
        <taxon>Alphaproteobacteria</taxon>
        <taxon>Sphingomonadales</taxon>
        <taxon>Sphingomonadaceae</taxon>
        <taxon>Sphingomonas</taxon>
    </lineage>
</organism>
<dbReference type="PROSITE" id="PS52016">
    <property type="entry name" value="TONB_DEPENDENT_REC_3"/>
    <property type="match status" value="1"/>
</dbReference>
<evidence type="ECO:0000256" key="2">
    <source>
        <dbReference type="ARBA" id="ARBA00009810"/>
    </source>
</evidence>
<dbReference type="CDD" id="cd01347">
    <property type="entry name" value="ligand_gated_channel"/>
    <property type="match status" value="1"/>
</dbReference>
<evidence type="ECO:0000256" key="6">
    <source>
        <dbReference type="ARBA" id="ARBA00022692"/>
    </source>
</evidence>
<dbReference type="InterPro" id="IPR010917">
    <property type="entry name" value="TonB_rcpt_CS"/>
</dbReference>
<evidence type="ECO:0000256" key="9">
    <source>
        <dbReference type="ARBA" id="ARBA00023065"/>
    </source>
</evidence>
<evidence type="ECO:0000256" key="13">
    <source>
        <dbReference type="ARBA" id="ARBA00023237"/>
    </source>
</evidence>
<dbReference type="GO" id="GO:0015344">
    <property type="term" value="F:siderophore uptake transmembrane transporter activity"/>
    <property type="evidence" value="ECO:0007669"/>
    <property type="project" value="TreeGrafter"/>
</dbReference>
<reference evidence="19 20" key="1">
    <citation type="submission" date="2016-10" db="EMBL/GenBank/DDBJ databases">
        <authorList>
            <person name="Varghese N."/>
            <person name="Submissions S."/>
        </authorList>
    </citation>
    <scope>NUCLEOTIDE SEQUENCE [LARGE SCALE GENOMIC DNA]</scope>
    <source>
        <strain evidence="19 20">S7-754</strain>
    </source>
</reference>
<evidence type="ECO:0000256" key="4">
    <source>
        <dbReference type="ARBA" id="ARBA00022452"/>
    </source>
</evidence>
<dbReference type="InterPro" id="IPR037066">
    <property type="entry name" value="Plug_dom_sf"/>
</dbReference>
<dbReference type="Pfam" id="PF00593">
    <property type="entry name" value="TonB_dep_Rec_b-barrel"/>
    <property type="match status" value="1"/>
</dbReference>
<proteinExistence type="inferred from homology"/>
<keyword evidence="6 14" id="KW-0812">Transmembrane</keyword>
<keyword evidence="9" id="KW-0406">Ion transport</keyword>
<feature type="domain" description="TonB-dependent receptor-like beta-barrel" evidence="17">
    <location>
        <begin position="287"/>
        <end position="711"/>
    </location>
</feature>
<dbReference type="SUPFAM" id="SSF56935">
    <property type="entry name" value="Porins"/>
    <property type="match status" value="1"/>
</dbReference>
<evidence type="ECO:0000313" key="19">
    <source>
        <dbReference type="EMBL" id="SDF62559.1"/>
    </source>
</evidence>
<dbReference type="EMBL" id="FNBI01000004">
    <property type="protein sequence ID" value="SDF62559.1"/>
    <property type="molecule type" value="Genomic_DNA"/>
</dbReference>
<dbReference type="AlphaFoldDB" id="A0A1G7MN49"/>
<keyword evidence="7" id="KW-0732">Signal</keyword>
<dbReference type="RefSeq" id="WP_235904051.1">
    <property type="nucleotide sequence ID" value="NZ_FNBI01000004.1"/>
</dbReference>
<dbReference type="GO" id="GO:0015891">
    <property type="term" value="P:siderophore transport"/>
    <property type="evidence" value="ECO:0007669"/>
    <property type="project" value="InterPro"/>
</dbReference>
<evidence type="ECO:0000256" key="15">
    <source>
        <dbReference type="PROSITE-ProRule" id="PRU10144"/>
    </source>
</evidence>
<name>A0A1G7MN49_9SPHN</name>
<evidence type="ECO:0000256" key="5">
    <source>
        <dbReference type="ARBA" id="ARBA00022496"/>
    </source>
</evidence>
<comment type="subcellular location">
    <subcellularLocation>
        <location evidence="1 14">Cell outer membrane</location>
        <topology evidence="1 14">Multi-pass membrane protein</topology>
    </subcellularLocation>
</comment>
<keyword evidence="5" id="KW-0410">Iron transport</keyword>
<keyword evidence="8" id="KW-0408">Iron</keyword>
<dbReference type="Gene3D" id="2.170.130.10">
    <property type="entry name" value="TonB-dependent receptor, plug domain"/>
    <property type="match status" value="1"/>
</dbReference>
<dbReference type="Gene3D" id="2.40.170.20">
    <property type="entry name" value="TonB-dependent receptor, beta-barrel domain"/>
    <property type="match status" value="1"/>
</dbReference>
<dbReference type="InterPro" id="IPR012910">
    <property type="entry name" value="Plug_dom"/>
</dbReference>
<dbReference type="GO" id="GO:0009279">
    <property type="term" value="C:cell outer membrane"/>
    <property type="evidence" value="ECO:0007669"/>
    <property type="project" value="UniProtKB-SubCell"/>
</dbReference>
<keyword evidence="12" id="KW-0675">Receptor</keyword>
<dbReference type="PANTHER" id="PTHR32552:SF84">
    <property type="entry name" value="TONB-DEPENDENT RECEPTOR-RELATED"/>
    <property type="match status" value="1"/>
</dbReference>
<dbReference type="Proteomes" id="UP000323502">
    <property type="component" value="Unassembled WGS sequence"/>
</dbReference>
<evidence type="ECO:0000256" key="14">
    <source>
        <dbReference type="PROSITE-ProRule" id="PRU01360"/>
    </source>
</evidence>
<feature type="short sequence motif" description="TonB C-terminal box" evidence="15">
    <location>
        <begin position="726"/>
        <end position="743"/>
    </location>
</feature>
<dbReference type="InterPro" id="IPR000531">
    <property type="entry name" value="Beta-barrel_TonB"/>
</dbReference>
<evidence type="ECO:0000256" key="1">
    <source>
        <dbReference type="ARBA" id="ARBA00004571"/>
    </source>
</evidence>
<dbReference type="InterPro" id="IPR036942">
    <property type="entry name" value="Beta-barrel_TonB_sf"/>
</dbReference>
<keyword evidence="20" id="KW-1185">Reference proteome</keyword>
<accession>A0A1G7MN49</accession>
<evidence type="ECO:0000256" key="16">
    <source>
        <dbReference type="RuleBase" id="RU003357"/>
    </source>
</evidence>
<evidence type="ECO:0000259" key="18">
    <source>
        <dbReference type="Pfam" id="PF07715"/>
    </source>
</evidence>